<evidence type="ECO:0000256" key="4">
    <source>
        <dbReference type="ARBA" id="ARBA00022801"/>
    </source>
</evidence>
<dbReference type="SMART" id="SM01011">
    <property type="entry name" value="AMP_N"/>
    <property type="match status" value="1"/>
</dbReference>
<dbReference type="GO" id="GO:0070006">
    <property type="term" value="F:metalloaminopeptidase activity"/>
    <property type="evidence" value="ECO:0007669"/>
    <property type="project" value="InterPro"/>
</dbReference>
<dbReference type="CDD" id="cd01087">
    <property type="entry name" value="Prolidase"/>
    <property type="match status" value="1"/>
</dbReference>
<comment type="caution">
    <text evidence="8">The sequence shown here is derived from an EMBL/GenBank/DDBJ whole genome shotgun (WGS) entry which is preliminary data.</text>
</comment>
<dbReference type="Pfam" id="PF05195">
    <property type="entry name" value="AMP_N"/>
    <property type="match status" value="1"/>
</dbReference>
<dbReference type="GeneID" id="90071315"/>
<evidence type="ECO:0000256" key="1">
    <source>
        <dbReference type="ARBA" id="ARBA00001936"/>
    </source>
</evidence>
<keyword evidence="8" id="KW-0645">Protease</keyword>
<dbReference type="InterPro" id="IPR029149">
    <property type="entry name" value="Creatin/AminoP/Spt16_N"/>
</dbReference>
<evidence type="ECO:0000256" key="6">
    <source>
        <dbReference type="RuleBase" id="RU000590"/>
    </source>
</evidence>
<feature type="domain" description="Aminopeptidase P N-terminal" evidence="7">
    <location>
        <begin position="63"/>
        <end position="204"/>
    </location>
</feature>
<organism evidence="8 9">
    <name type="scientific">Saccharomycopsis crataegensis</name>
    <dbReference type="NCBI Taxonomy" id="43959"/>
    <lineage>
        <taxon>Eukaryota</taxon>
        <taxon>Fungi</taxon>
        <taxon>Dikarya</taxon>
        <taxon>Ascomycota</taxon>
        <taxon>Saccharomycotina</taxon>
        <taxon>Saccharomycetes</taxon>
        <taxon>Saccharomycopsidaceae</taxon>
        <taxon>Saccharomycopsis</taxon>
    </lineage>
</organism>
<dbReference type="Proteomes" id="UP001360560">
    <property type="component" value="Unassembled WGS sequence"/>
</dbReference>
<dbReference type="GO" id="GO:0005739">
    <property type="term" value="C:mitochondrion"/>
    <property type="evidence" value="ECO:0007669"/>
    <property type="project" value="TreeGrafter"/>
</dbReference>
<keyword evidence="3 6" id="KW-0479">Metal-binding</keyword>
<evidence type="ECO:0000256" key="2">
    <source>
        <dbReference type="ARBA" id="ARBA00008766"/>
    </source>
</evidence>
<keyword evidence="4" id="KW-0378">Hydrolase</keyword>
<protein>
    <submittedName>
        <fullName evidence="8">Aminopeptidase</fullName>
    </submittedName>
</protein>
<dbReference type="PROSITE" id="PS00491">
    <property type="entry name" value="PROLINE_PEPTIDASE"/>
    <property type="match status" value="1"/>
</dbReference>
<dbReference type="RefSeq" id="XP_064850336.1">
    <property type="nucleotide sequence ID" value="XM_064994264.1"/>
</dbReference>
<dbReference type="InterPro" id="IPR000994">
    <property type="entry name" value="Pept_M24"/>
</dbReference>
<name>A0AAV5QF30_9ASCO</name>
<gene>
    <name evidence="8" type="ORF">DASC09_006610</name>
</gene>
<dbReference type="SUPFAM" id="SSF53092">
    <property type="entry name" value="Creatinase/prolidase N-terminal domain"/>
    <property type="match status" value="1"/>
</dbReference>
<dbReference type="EMBL" id="BTFZ01000001">
    <property type="protein sequence ID" value="GMM33336.1"/>
    <property type="molecule type" value="Genomic_DNA"/>
</dbReference>
<sequence>MIRSSFYLKRSLTSNLNRLNGQCKHNVNLRRYSQRIIPEINAGQPLYETRPHMLRPGELTPGITALEYFERRLKLGVKMKKGSVAVIPGNQVKYASGAVFYKFQQNTDLFYLTGWEEPDSVALIEHLEDESLDPADRIILHMIVPPKDAHTEQWEGFRTGVNGAVEIFNADEGASNKDLKQYISKIVQRYDTVYFDQNFAGTNSGSSIFKSFFSISEKGPQWDTISDVVKSSKSQIKSLTSLVRDLRAKKSNAEIDLIRTAGKISGRAYNEAYANRFKNERTLASFLEHKFISGGCDGHAYVPVVAGGPNALSIHYTRNDDVFYDDELVLVDAGGKLAGYRADISRTWPISGKFTDPQRDLYQAVLNVNKECIKMCRADSGKSLHDIHLKSVDLLLKELIQLPGLGDLKYWDVTKLYPHYVGHNLGLDVHDIPSYSRSAPLIENQVITIEPGVYFPLNDTSLPSYYRGIGIRVEDNVAIGWDTNTVLTTEAAKEIIDIETIAENGLSSPYKSDIVDILEQD</sequence>
<evidence type="ECO:0000259" key="7">
    <source>
        <dbReference type="SMART" id="SM01011"/>
    </source>
</evidence>
<comment type="similarity">
    <text evidence="2 6">Belongs to the peptidase M24B family.</text>
</comment>
<reference evidence="8 9" key="1">
    <citation type="journal article" date="2023" name="Elife">
        <title>Identification of key yeast species and microbe-microbe interactions impacting larval growth of Drosophila in the wild.</title>
        <authorList>
            <person name="Mure A."/>
            <person name="Sugiura Y."/>
            <person name="Maeda R."/>
            <person name="Honda K."/>
            <person name="Sakurai N."/>
            <person name="Takahashi Y."/>
            <person name="Watada M."/>
            <person name="Katoh T."/>
            <person name="Gotoh A."/>
            <person name="Gotoh Y."/>
            <person name="Taniguchi I."/>
            <person name="Nakamura K."/>
            <person name="Hayashi T."/>
            <person name="Katayama T."/>
            <person name="Uemura T."/>
            <person name="Hattori Y."/>
        </authorList>
    </citation>
    <scope>NUCLEOTIDE SEQUENCE [LARGE SCALE GENOMIC DNA]</scope>
    <source>
        <strain evidence="8 9">SC-9</strain>
    </source>
</reference>
<evidence type="ECO:0000256" key="5">
    <source>
        <dbReference type="ARBA" id="ARBA00023211"/>
    </source>
</evidence>
<dbReference type="InterPro" id="IPR052433">
    <property type="entry name" value="X-Pro_dipept-like"/>
</dbReference>
<dbReference type="SUPFAM" id="SSF55920">
    <property type="entry name" value="Creatinase/aminopeptidase"/>
    <property type="match status" value="1"/>
</dbReference>
<dbReference type="Gene3D" id="3.90.230.10">
    <property type="entry name" value="Creatinase/methionine aminopeptidase superfamily"/>
    <property type="match status" value="1"/>
</dbReference>
<dbReference type="Pfam" id="PF00557">
    <property type="entry name" value="Peptidase_M24"/>
    <property type="match status" value="1"/>
</dbReference>
<evidence type="ECO:0000256" key="3">
    <source>
        <dbReference type="ARBA" id="ARBA00022723"/>
    </source>
</evidence>
<dbReference type="PANTHER" id="PTHR43226:SF4">
    <property type="entry name" value="XAA-PRO AMINOPEPTIDASE 3"/>
    <property type="match status" value="1"/>
</dbReference>
<dbReference type="InterPro" id="IPR036005">
    <property type="entry name" value="Creatinase/aminopeptidase-like"/>
</dbReference>
<evidence type="ECO:0000313" key="8">
    <source>
        <dbReference type="EMBL" id="GMM33336.1"/>
    </source>
</evidence>
<accession>A0AAV5QF30</accession>
<dbReference type="InterPro" id="IPR001131">
    <property type="entry name" value="Peptidase_M24B_aminopep-P_CS"/>
</dbReference>
<comment type="cofactor">
    <cofactor evidence="1">
        <name>Mn(2+)</name>
        <dbReference type="ChEBI" id="CHEBI:29035"/>
    </cofactor>
</comment>
<evidence type="ECO:0000313" key="9">
    <source>
        <dbReference type="Proteomes" id="UP001360560"/>
    </source>
</evidence>
<keyword evidence="9" id="KW-1185">Reference proteome</keyword>
<proteinExistence type="inferred from homology"/>
<dbReference type="Gene3D" id="3.40.350.10">
    <property type="entry name" value="Creatinase/prolidase N-terminal domain"/>
    <property type="match status" value="1"/>
</dbReference>
<dbReference type="PANTHER" id="PTHR43226">
    <property type="entry name" value="XAA-PRO AMINOPEPTIDASE 3"/>
    <property type="match status" value="1"/>
</dbReference>
<dbReference type="GO" id="GO:0006508">
    <property type="term" value="P:proteolysis"/>
    <property type="evidence" value="ECO:0007669"/>
    <property type="project" value="TreeGrafter"/>
</dbReference>
<keyword evidence="5" id="KW-0464">Manganese</keyword>
<keyword evidence="8" id="KW-0031">Aminopeptidase</keyword>
<dbReference type="GO" id="GO:0030145">
    <property type="term" value="F:manganese ion binding"/>
    <property type="evidence" value="ECO:0007669"/>
    <property type="project" value="InterPro"/>
</dbReference>
<dbReference type="InterPro" id="IPR007865">
    <property type="entry name" value="Aminopep_P_N"/>
</dbReference>
<dbReference type="AlphaFoldDB" id="A0AAV5QF30"/>